<organism evidence="2 3">
    <name type="scientific">Daphnia pulex</name>
    <name type="common">Water flea</name>
    <dbReference type="NCBI Taxonomy" id="6669"/>
    <lineage>
        <taxon>Eukaryota</taxon>
        <taxon>Metazoa</taxon>
        <taxon>Ecdysozoa</taxon>
        <taxon>Arthropoda</taxon>
        <taxon>Crustacea</taxon>
        <taxon>Branchiopoda</taxon>
        <taxon>Diplostraca</taxon>
        <taxon>Cladocera</taxon>
        <taxon>Anomopoda</taxon>
        <taxon>Daphniidae</taxon>
        <taxon>Daphnia</taxon>
    </lineage>
</organism>
<reference evidence="2 3" key="1">
    <citation type="journal article" date="2011" name="Science">
        <title>The ecoresponsive genome of Daphnia pulex.</title>
        <authorList>
            <person name="Colbourne J.K."/>
            <person name="Pfrender M.E."/>
            <person name="Gilbert D."/>
            <person name="Thomas W.K."/>
            <person name="Tucker A."/>
            <person name="Oakley T.H."/>
            <person name="Tokishita S."/>
            <person name="Aerts A."/>
            <person name="Arnold G.J."/>
            <person name="Basu M.K."/>
            <person name="Bauer D.J."/>
            <person name="Caceres C.E."/>
            <person name="Carmel L."/>
            <person name="Casola C."/>
            <person name="Choi J.H."/>
            <person name="Detter J.C."/>
            <person name="Dong Q."/>
            <person name="Dusheyko S."/>
            <person name="Eads B.D."/>
            <person name="Frohlich T."/>
            <person name="Geiler-Samerotte K.A."/>
            <person name="Gerlach D."/>
            <person name="Hatcher P."/>
            <person name="Jogdeo S."/>
            <person name="Krijgsveld J."/>
            <person name="Kriventseva E.V."/>
            <person name="Kultz D."/>
            <person name="Laforsch C."/>
            <person name="Lindquist E."/>
            <person name="Lopez J."/>
            <person name="Manak J.R."/>
            <person name="Muller J."/>
            <person name="Pangilinan J."/>
            <person name="Patwardhan R.P."/>
            <person name="Pitluck S."/>
            <person name="Pritham E.J."/>
            <person name="Rechtsteiner A."/>
            <person name="Rho M."/>
            <person name="Rogozin I.B."/>
            <person name="Sakarya O."/>
            <person name="Salamov A."/>
            <person name="Schaack S."/>
            <person name="Shapiro H."/>
            <person name="Shiga Y."/>
            <person name="Skalitzky C."/>
            <person name="Smith Z."/>
            <person name="Souvorov A."/>
            <person name="Sung W."/>
            <person name="Tang Z."/>
            <person name="Tsuchiya D."/>
            <person name="Tu H."/>
            <person name="Vos H."/>
            <person name="Wang M."/>
            <person name="Wolf Y.I."/>
            <person name="Yamagata H."/>
            <person name="Yamada T."/>
            <person name="Ye Y."/>
            <person name="Shaw J.R."/>
            <person name="Andrews J."/>
            <person name="Crease T.J."/>
            <person name="Tang H."/>
            <person name="Lucas S.M."/>
            <person name="Robertson H.M."/>
            <person name="Bork P."/>
            <person name="Koonin E.V."/>
            <person name="Zdobnov E.M."/>
            <person name="Grigoriev I.V."/>
            <person name="Lynch M."/>
            <person name="Boore J.L."/>
        </authorList>
    </citation>
    <scope>NUCLEOTIDE SEQUENCE [LARGE SCALE GENOMIC DNA]</scope>
</reference>
<protein>
    <submittedName>
        <fullName evidence="2">Uncharacterized protein</fullName>
    </submittedName>
</protein>
<dbReference type="Proteomes" id="UP000000305">
    <property type="component" value="Unassembled WGS sequence"/>
</dbReference>
<keyword evidence="3" id="KW-1185">Reference proteome</keyword>
<gene>
    <name evidence="2" type="ORF">DAPPUDRAFT_236631</name>
</gene>
<dbReference type="AlphaFoldDB" id="E9G2Q2"/>
<evidence type="ECO:0000313" key="2">
    <source>
        <dbReference type="EMBL" id="EFX86472.1"/>
    </source>
</evidence>
<name>E9G2Q2_DAPPU</name>
<feature type="compositionally biased region" description="Basic residues" evidence="1">
    <location>
        <begin position="12"/>
        <end position="22"/>
    </location>
</feature>
<proteinExistence type="predicted"/>
<sequence>MEVSSGRYITKSARKKENKNTQGRKRSMLYGFQREWNAIKLNARRRELLFIYNPLCTLELVISRKNKQSDTDQRQHTGLDCMIADRLNLFLSQATVDRAQIISPHSIESYFVVVTRTTTTTTAVSITLMHANSSGKVNQTSYTTLPNE</sequence>
<dbReference type="HOGENOM" id="CLU_1760651_0_0_1"/>
<dbReference type="InParanoid" id="E9G2Q2"/>
<dbReference type="KEGG" id="dpx:DAPPUDRAFT_236631"/>
<evidence type="ECO:0000256" key="1">
    <source>
        <dbReference type="SAM" id="MobiDB-lite"/>
    </source>
</evidence>
<evidence type="ECO:0000313" key="3">
    <source>
        <dbReference type="Proteomes" id="UP000000305"/>
    </source>
</evidence>
<feature type="region of interest" description="Disordered" evidence="1">
    <location>
        <begin position="1"/>
        <end position="22"/>
    </location>
</feature>
<dbReference type="EMBL" id="GL732530">
    <property type="protein sequence ID" value="EFX86472.1"/>
    <property type="molecule type" value="Genomic_DNA"/>
</dbReference>
<accession>E9G2Q2</accession>